<dbReference type="SMART" id="SM00409">
    <property type="entry name" value="IG"/>
    <property type="match status" value="1"/>
</dbReference>
<feature type="transmembrane region" description="Helical" evidence="5">
    <location>
        <begin position="431"/>
        <end position="450"/>
    </location>
</feature>
<dbReference type="Pfam" id="PF13927">
    <property type="entry name" value="Ig_3"/>
    <property type="match status" value="1"/>
</dbReference>
<keyword evidence="4" id="KW-0393">Immunoglobulin domain</keyword>
<evidence type="ECO:0000256" key="1">
    <source>
        <dbReference type="ARBA" id="ARBA00022729"/>
    </source>
</evidence>
<protein>
    <recommendedName>
        <fullName evidence="6">Ig-like domain-containing protein</fullName>
    </recommendedName>
</protein>
<evidence type="ECO:0000313" key="7">
    <source>
        <dbReference type="EMBL" id="KAH3737316.1"/>
    </source>
</evidence>
<dbReference type="PANTHER" id="PTHR12231:SF253">
    <property type="entry name" value="DPR-INTERACTING PROTEIN ETA, ISOFORM B-RELATED"/>
    <property type="match status" value="1"/>
</dbReference>
<keyword evidence="5" id="KW-1133">Transmembrane helix</keyword>
<feature type="domain" description="Ig-like" evidence="6">
    <location>
        <begin position="326"/>
        <end position="406"/>
    </location>
</feature>
<keyword evidence="2" id="KW-0677">Repeat</keyword>
<dbReference type="PANTHER" id="PTHR12231">
    <property type="entry name" value="CTX-RELATED TYPE I TRANSMEMBRANE PROTEIN"/>
    <property type="match status" value="1"/>
</dbReference>
<keyword evidence="5" id="KW-0812">Transmembrane</keyword>
<evidence type="ECO:0000256" key="3">
    <source>
        <dbReference type="ARBA" id="ARBA00023157"/>
    </source>
</evidence>
<dbReference type="PROSITE" id="PS50835">
    <property type="entry name" value="IG_LIKE"/>
    <property type="match status" value="1"/>
</dbReference>
<evidence type="ECO:0000256" key="4">
    <source>
        <dbReference type="ARBA" id="ARBA00023319"/>
    </source>
</evidence>
<dbReference type="InterPro" id="IPR003599">
    <property type="entry name" value="Ig_sub"/>
</dbReference>
<keyword evidence="3" id="KW-1015">Disulfide bond</keyword>
<organism evidence="7 8">
    <name type="scientific">Dreissena polymorpha</name>
    <name type="common">Zebra mussel</name>
    <name type="synonym">Mytilus polymorpha</name>
    <dbReference type="NCBI Taxonomy" id="45954"/>
    <lineage>
        <taxon>Eukaryota</taxon>
        <taxon>Metazoa</taxon>
        <taxon>Spiralia</taxon>
        <taxon>Lophotrochozoa</taxon>
        <taxon>Mollusca</taxon>
        <taxon>Bivalvia</taxon>
        <taxon>Autobranchia</taxon>
        <taxon>Heteroconchia</taxon>
        <taxon>Euheterodonta</taxon>
        <taxon>Imparidentia</taxon>
        <taxon>Neoheterodontei</taxon>
        <taxon>Myida</taxon>
        <taxon>Dreissenoidea</taxon>
        <taxon>Dreissenidae</taxon>
        <taxon>Dreissena</taxon>
    </lineage>
</organism>
<dbReference type="Gene3D" id="2.60.40.10">
    <property type="entry name" value="Immunoglobulins"/>
    <property type="match status" value="1"/>
</dbReference>
<keyword evidence="1" id="KW-0732">Signal</keyword>
<reference evidence="7" key="1">
    <citation type="journal article" date="2019" name="bioRxiv">
        <title>The Genome of the Zebra Mussel, Dreissena polymorpha: A Resource for Invasive Species Research.</title>
        <authorList>
            <person name="McCartney M.A."/>
            <person name="Auch B."/>
            <person name="Kono T."/>
            <person name="Mallez S."/>
            <person name="Zhang Y."/>
            <person name="Obille A."/>
            <person name="Becker A."/>
            <person name="Abrahante J.E."/>
            <person name="Garbe J."/>
            <person name="Badalamenti J.P."/>
            <person name="Herman A."/>
            <person name="Mangelson H."/>
            <person name="Liachko I."/>
            <person name="Sullivan S."/>
            <person name="Sone E.D."/>
            <person name="Koren S."/>
            <person name="Silverstein K.A.T."/>
            <person name="Beckman K.B."/>
            <person name="Gohl D.M."/>
        </authorList>
    </citation>
    <scope>NUCLEOTIDE SEQUENCE</scope>
    <source>
        <strain evidence="7">Duluth1</strain>
        <tissue evidence="7">Whole animal</tissue>
    </source>
</reference>
<dbReference type="InterPro" id="IPR007110">
    <property type="entry name" value="Ig-like_dom"/>
</dbReference>
<keyword evidence="5" id="KW-0472">Membrane</keyword>
<dbReference type="InterPro" id="IPR036179">
    <property type="entry name" value="Ig-like_dom_sf"/>
</dbReference>
<dbReference type="GO" id="GO:0043005">
    <property type="term" value="C:neuron projection"/>
    <property type="evidence" value="ECO:0007669"/>
    <property type="project" value="TreeGrafter"/>
</dbReference>
<evidence type="ECO:0000259" key="6">
    <source>
        <dbReference type="PROSITE" id="PS50835"/>
    </source>
</evidence>
<dbReference type="AlphaFoldDB" id="A0A9D4D3M2"/>
<accession>A0A9D4D3M2</accession>
<evidence type="ECO:0000256" key="5">
    <source>
        <dbReference type="SAM" id="Phobius"/>
    </source>
</evidence>
<dbReference type="InterPro" id="IPR003598">
    <property type="entry name" value="Ig_sub2"/>
</dbReference>
<comment type="caution">
    <text evidence="7">The sequence shown here is derived from an EMBL/GenBank/DDBJ whole genome shotgun (WGS) entry which is preliminary data.</text>
</comment>
<dbReference type="InterPro" id="IPR051170">
    <property type="entry name" value="Neural/epithelial_adhesion"/>
</dbReference>
<dbReference type="SUPFAM" id="SSF48726">
    <property type="entry name" value="Immunoglobulin"/>
    <property type="match status" value="1"/>
</dbReference>
<proteinExistence type="predicted"/>
<keyword evidence="8" id="KW-1185">Reference proteome</keyword>
<dbReference type="InterPro" id="IPR013783">
    <property type="entry name" value="Ig-like_fold"/>
</dbReference>
<evidence type="ECO:0000313" key="8">
    <source>
        <dbReference type="Proteomes" id="UP000828390"/>
    </source>
</evidence>
<reference evidence="7" key="2">
    <citation type="submission" date="2020-11" db="EMBL/GenBank/DDBJ databases">
        <authorList>
            <person name="McCartney M.A."/>
            <person name="Auch B."/>
            <person name="Kono T."/>
            <person name="Mallez S."/>
            <person name="Becker A."/>
            <person name="Gohl D.M."/>
            <person name="Silverstein K.A.T."/>
            <person name="Koren S."/>
            <person name="Bechman K.B."/>
            <person name="Herman A."/>
            <person name="Abrahante J.E."/>
            <person name="Garbe J."/>
        </authorList>
    </citation>
    <scope>NUCLEOTIDE SEQUENCE</scope>
    <source>
        <strain evidence="7">Duluth1</strain>
        <tissue evidence="7">Whole animal</tissue>
    </source>
</reference>
<dbReference type="SMART" id="SM00408">
    <property type="entry name" value="IGc2"/>
    <property type="match status" value="1"/>
</dbReference>
<dbReference type="EMBL" id="JAIWYP010000011">
    <property type="protein sequence ID" value="KAH3737316.1"/>
    <property type="molecule type" value="Genomic_DNA"/>
</dbReference>
<gene>
    <name evidence="7" type="ORF">DPMN_043899</name>
</gene>
<sequence>MAGFHKVGIYINFNDPVQSLWRAAKGSVEMTLQAIDEEKTNMKKRDIRNTALNGMYKAMRMPRDAEMHDGDLDMLVNFTFQYIEDNAFDNHTDGNMDEYTYWKQIYAEKCLQFTRCHTFLLDTTVILSQLVNDTAATIRNISSIQDNMQSFNIESISNNLSFASIGIDPTVAQDEFNISMATLEDTIEGARGNLSYDPLLTNIVAFADESRKFLEDKVGSVNNIMSLNLWIAAMNDVTKEYFHNDTCVSFLDCAHYAVAVLYQQFVAVNVINQSESTDTISEFEDTFLLLVGNNSHTIQDLDSMATSLILTLQRMREHDVFCSKPPEMVEPLRNQTAKSGTDISLICNATGDPDPDFWWYKDGKLMPNHHKMILTMSNASEEDAATYYCVAGNLVANYSFEEVHVFVQKEILHDNGFYKKDDGPNLPLERILAPILGIATCAIVIGLVVWKFRKRTVVSKGSSASNTQAVCEE</sequence>
<name>A0A9D4D3M2_DREPO</name>
<evidence type="ECO:0000256" key="2">
    <source>
        <dbReference type="ARBA" id="ARBA00022737"/>
    </source>
</evidence>
<dbReference type="Proteomes" id="UP000828390">
    <property type="component" value="Unassembled WGS sequence"/>
</dbReference>
<dbReference type="CDD" id="cd00096">
    <property type="entry name" value="Ig"/>
    <property type="match status" value="1"/>
</dbReference>